<dbReference type="AlphaFoldDB" id="A0A1X2HGD9"/>
<dbReference type="FunFam" id="3.30.43.10:FF:000011">
    <property type="entry name" value="D-lactate dehydrogenase (Cytochrome)"/>
    <property type="match status" value="1"/>
</dbReference>
<dbReference type="EMBL" id="MCGN01000004">
    <property type="protein sequence ID" value="ORY98014.1"/>
    <property type="molecule type" value="Genomic_DNA"/>
</dbReference>
<reference evidence="8 9" key="1">
    <citation type="submission" date="2016-07" db="EMBL/GenBank/DDBJ databases">
        <title>Pervasive Adenine N6-methylation of Active Genes in Fungi.</title>
        <authorList>
            <consortium name="DOE Joint Genome Institute"/>
            <person name="Mondo S.J."/>
            <person name="Dannebaum R.O."/>
            <person name="Kuo R.C."/>
            <person name="Labutti K."/>
            <person name="Haridas S."/>
            <person name="Kuo A."/>
            <person name="Salamov A."/>
            <person name="Ahrendt S.R."/>
            <person name="Lipzen A."/>
            <person name="Sullivan W."/>
            <person name="Andreopoulos W.B."/>
            <person name="Clum A."/>
            <person name="Lindquist E."/>
            <person name="Daum C."/>
            <person name="Ramamoorthy G.K."/>
            <person name="Gryganskyi A."/>
            <person name="Culley D."/>
            <person name="Magnuson J.K."/>
            <person name="James T.Y."/>
            <person name="O'Malley M.A."/>
            <person name="Stajich J.E."/>
            <person name="Spatafora J.W."/>
            <person name="Visel A."/>
            <person name="Grigoriev I.V."/>
        </authorList>
    </citation>
    <scope>NUCLEOTIDE SEQUENCE [LARGE SCALE GENOMIC DNA]</scope>
    <source>
        <strain evidence="8 9">NRRL 2496</strain>
    </source>
</reference>
<dbReference type="Gene3D" id="1.10.45.10">
    <property type="entry name" value="Vanillyl-alcohol Oxidase, Chain A, domain 4"/>
    <property type="match status" value="1"/>
</dbReference>
<keyword evidence="5" id="KW-0560">Oxidoreductase</keyword>
<dbReference type="OMA" id="WHVLVEL"/>
<dbReference type="InterPro" id="IPR016169">
    <property type="entry name" value="FAD-bd_PCMH_sub2"/>
</dbReference>
<protein>
    <recommendedName>
        <fullName evidence="7">FAD-binding PCMH-type domain-containing protein</fullName>
    </recommendedName>
</protein>
<evidence type="ECO:0000313" key="8">
    <source>
        <dbReference type="EMBL" id="ORY98014.1"/>
    </source>
</evidence>
<dbReference type="Pfam" id="PF02913">
    <property type="entry name" value="FAD-oxidase_C"/>
    <property type="match status" value="1"/>
</dbReference>
<sequence length="520" mass="58261">MTHGFQLTELTCDKLDRVKRDPRYKKITDKDIAYFKTILPHWRVLVQGEIPEEVHLEYANDWYNVYRANTPVILLPETTEHVSEILKYCNQESIAVVPQSGNTGASGGSIPVFDEIIISTRVLNRIRSFDELRGDLVCEAGCVLQELDNFLSQAGFQVPLDLPARHLCHIGGNISTNAGGIRQMRFGNLHGSVMGLEVVLPDGTILDNLTTMRKDNTGYHLKNLFIGSEGTLGFVTAVSIATQRIRPAVNVFLLAFCSFEDVVKAYTLARRELPETVAAFEVLDSDTIEVVRDQDFQIPKGSSFPINDTHPFYVVMETAGKDKDIEDLRADRFVKFLKEEGVTLDSGVARTQEEIERFWSWRNNVPKAIVQSAPSSIHFDVSLPLPELYNLVKACREWATAEGLIGPDILAVYGYGHVGDGNMHLTIPALRDDEALRVKIDDFVYGWTAQFKGSCSAEHGIGLMKSPYLAFTKSSTMIANMRKIKDVFDPKGIMNPYKVFPTKEQEEHGELVRRRAQAGC</sequence>
<dbReference type="GO" id="GO:0004458">
    <property type="term" value="F:D-lactate dehydrogenase (cytochrome) activity"/>
    <property type="evidence" value="ECO:0007669"/>
    <property type="project" value="UniProtKB-EC"/>
</dbReference>
<evidence type="ECO:0000256" key="6">
    <source>
        <dbReference type="ARBA" id="ARBA00051436"/>
    </source>
</evidence>
<dbReference type="InterPro" id="IPR051264">
    <property type="entry name" value="FAD-oxidored/transferase_4"/>
</dbReference>
<organism evidence="8 9">
    <name type="scientific">Syncephalastrum racemosum</name>
    <name type="common">Filamentous fungus</name>
    <dbReference type="NCBI Taxonomy" id="13706"/>
    <lineage>
        <taxon>Eukaryota</taxon>
        <taxon>Fungi</taxon>
        <taxon>Fungi incertae sedis</taxon>
        <taxon>Mucoromycota</taxon>
        <taxon>Mucoromycotina</taxon>
        <taxon>Mucoromycetes</taxon>
        <taxon>Mucorales</taxon>
        <taxon>Syncephalastraceae</taxon>
        <taxon>Syncephalastrum</taxon>
    </lineage>
</organism>
<keyword evidence="4" id="KW-0274">FAD</keyword>
<dbReference type="STRING" id="13706.A0A1X2HGD9"/>
<evidence type="ECO:0000256" key="4">
    <source>
        <dbReference type="ARBA" id="ARBA00022827"/>
    </source>
</evidence>
<comment type="caution">
    <text evidence="8">The sequence shown here is derived from an EMBL/GenBank/DDBJ whole genome shotgun (WGS) entry which is preliminary data.</text>
</comment>
<dbReference type="InterPro" id="IPR016164">
    <property type="entry name" value="FAD-linked_Oxase-like_C"/>
</dbReference>
<dbReference type="OrthoDB" id="5332616at2759"/>
<evidence type="ECO:0000256" key="2">
    <source>
        <dbReference type="ARBA" id="ARBA00008000"/>
    </source>
</evidence>
<dbReference type="InterPro" id="IPR016167">
    <property type="entry name" value="FAD-bd_PCMH_sub1"/>
</dbReference>
<dbReference type="SUPFAM" id="SSF56176">
    <property type="entry name" value="FAD-binding/transporter-associated domain-like"/>
    <property type="match status" value="1"/>
</dbReference>
<dbReference type="Gene3D" id="3.30.70.2190">
    <property type="match status" value="1"/>
</dbReference>
<dbReference type="InterPro" id="IPR016166">
    <property type="entry name" value="FAD-bd_PCMH"/>
</dbReference>
<dbReference type="GO" id="GO:0005739">
    <property type="term" value="C:mitochondrion"/>
    <property type="evidence" value="ECO:0007669"/>
    <property type="project" value="TreeGrafter"/>
</dbReference>
<comment type="catalytic activity">
    <reaction evidence="6">
        <text>(R)-lactate + 2 Fe(III)-[cytochrome c] = 2 Fe(II)-[cytochrome c] + pyruvate + 2 H(+)</text>
        <dbReference type="Rhea" id="RHEA:13521"/>
        <dbReference type="Rhea" id="RHEA-COMP:10350"/>
        <dbReference type="Rhea" id="RHEA-COMP:14399"/>
        <dbReference type="ChEBI" id="CHEBI:15361"/>
        <dbReference type="ChEBI" id="CHEBI:15378"/>
        <dbReference type="ChEBI" id="CHEBI:16004"/>
        <dbReference type="ChEBI" id="CHEBI:29033"/>
        <dbReference type="ChEBI" id="CHEBI:29034"/>
        <dbReference type="EC" id="1.1.2.4"/>
    </reaction>
</comment>
<dbReference type="Gene3D" id="3.30.465.10">
    <property type="match status" value="1"/>
</dbReference>
<dbReference type="InterPro" id="IPR006094">
    <property type="entry name" value="Oxid_FAD_bind_N"/>
</dbReference>
<dbReference type="Proteomes" id="UP000242180">
    <property type="component" value="Unassembled WGS sequence"/>
</dbReference>
<comment type="similarity">
    <text evidence="2">Belongs to the FAD-binding oxidoreductase/transferase type 4 family.</text>
</comment>
<dbReference type="Gene3D" id="3.30.43.10">
    <property type="entry name" value="Uridine Diphospho-n-acetylenolpyruvylglucosamine Reductase, domain 2"/>
    <property type="match status" value="1"/>
</dbReference>
<dbReference type="Pfam" id="PF01565">
    <property type="entry name" value="FAD_binding_4"/>
    <property type="match status" value="1"/>
</dbReference>
<proteinExistence type="inferred from homology"/>
<dbReference type="InterPro" id="IPR036318">
    <property type="entry name" value="FAD-bd_PCMH-like_sf"/>
</dbReference>
<dbReference type="FunFam" id="3.30.465.10:FF:000001">
    <property type="entry name" value="D-2-hydroxyglutarate dehydrogenase, mitochondrial"/>
    <property type="match status" value="1"/>
</dbReference>
<evidence type="ECO:0000256" key="5">
    <source>
        <dbReference type="ARBA" id="ARBA00023002"/>
    </source>
</evidence>
<feature type="domain" description="FAD-binding PCMH-type" evidence="7">
    <location>
        <begin position="66"/>
        <end position="245"/>
    </location>
</feature>
<evidence type="ECO:0000256" key="1">
    <source>
        <dbReference type="ARBA" id="ARBA00001974"/>
    </source>
</evidence>
<dbReference type="InterPro" id="IPR016171">
    <property type="entry name" value="Vanillyl_alc_oxidase_C-sub2"/>
</dbReference>
<gene>
    <name evidence="8" type="ORF">BCR43DRAFT_473385</name>
</gene>
<dbReference type="PANTHER" id="PTHR43716">
    <property type="entry name" value="D-2-HYDROXYGLUTARATE DEHYDROGENASE, MITOCHONDRIAL"/>
    <property type="match status" value="1"/>
</dbReference>
<evidence type="ECO:0000259" key="7">
    <source>
        <dbReference type="PROSITE" id="PS51387"/>
    </source>
</evidence>
<dbReference type="InParanoid" id="A0A1X2HGD9"/>
<evidence type="ECO:0000256" key="3">
    <source>
        <dbReference type="ARBA" id="ARBA00022630"/>
    </source>
</evidence>
<keyword evidence="9" id="KW-1185">Reference proteome</keyword>
<dbReference type="GO" id="GO:0071949">
    <property type="term" value="F:FAD binding"/>
    <property type="evidence" value="ECO:0007669"/>
    <property type="project" value="InterPro"/>
</dbReference>
<dbReference type="Gene3D" id="3.30.70.2740">
    <property type="match status" value="1"/>
</dbReference>
<dbReference type="PANTHER" id="PTHR43716:SF1">
    <property type="entry name" value="D-2-HYDROXYGLUTARATE DEHYDROGENASE, MITOCHONDRIAL"/>
    <property type="match status" value="1"/>
</dbReference>
<name>A0A1X2HGD9_SYNRA</name>
<evidence type="ECO:0000313" key="9">
    <source>
        <dbReference type="Proteomes" id="UP000242180"/>
    </source>
</evidence>
<accession>A0A1X2HGD9</accession>
<comment type="cofactor">
    <cofactor evidence="1">
        <name>FAD</name>
        <dbReference type="ChEBI" id="CHEBI:57692"/>
    </cofactor>
</comment>
<dbReference type="SUPFAM" id="SSF55103">
    <property type="entry name" value="FAD-linked oxidases, C-terminal domain"/>
    <property type="match status" value="1"/>
</dbReference>
<dbReference type="PROSITE" id="PS51387">
    <property type="entry name" value="FAD_PCMH"/>
    <property type="match status" value="1"/>
</dbReference>
<dbReference type="InterPro" id="IPR004113">
    <property type="entry name" value="FAD-bd_oxidored_4_C"/>
</dbReference>
<keyword evidence="3" id="KW-0285">Flavoprotein</keyword>
<dbReference type="FunFam" id="1.10.45.10:FF:000001">
    <property type="entry name" value="D-lactate dehydrogenase mitochondrial"/>
    <property type="match status" value="1"/>
</dbReference>